<dbReference type="EMBL" id="BKCJ010000314">
    <property type="protein sequence ID" value="GEU32051.1"/>
    <property type="molecule type" value="Genomic_DNA"/>
</dbReference>
<protein>
    <recommendedName>
        <fullName evidence="3">Gag-Pol polyprotein</fullName>
    </recommendedName>
</protein>
<organism evidence="2">
    <name type="scientific">Tanacetum cinerariifolium</name>
    <name type="common">Dalmatian daisy</name>
    <name type="synonym">Chrysanthemum cinerariifolium</name>
    <dbReference type="NCBI Taxonomy" id="118510"/>
    <lineage>
        <taxon>Eukaryota</taxon>
        <taxon>Viridiplantae</taxon>
        <taxon>Streptophyta</taxon>
        <taxon>Embryophyta</taxon>
        <taxon>Tracheophyta</taxon>
        <taxon>Spermatophyta</taxon>
        <taxon>Magnoliopsida</taxon>
        <taxon>eudicotyledons</taxon>
        <taxon>Gunneridae</taxon>
        <taxon>Pentapetalae</taxon>
        <taxon>asterids</taxon>
        <taxon>campanulids</taxon>
        <taxon>Asterales</taxon>
        <taxon>Asteraceae</taxon>
        <taxon>Asteroideae</taxon>
        <taxon>Anthemideae</taxon>
        <taxon>Anthemidinae</taxon>
        <taxon>Tanacetum</taxon>
    </lineage>
</organism>
<accession>A0A6L2J5A5</accession>
<dbReference type="PANTHER" id="PTHR34676">
    <property type="entry name" value="DUF4219 DOMAIN-CONTAINING PROTEIN-RELATED"/>
    <property type="match status" value="1"/>
</dbReference>
<proteinExistence type="predicted"/>
<feature type="compositionally biased region" description="Polar residues" evidence="1">
    <location>
        <begin position="308"/>
        <end position="324"/>
    </location>
</feature>
<dbReference type="AlphaFoldDB" id="A0A6L2J5A5"/>
<evidence type="ECO:0008006" key="3">
    <source>
        <dbReference type="Google" id="ProtNLM"/>
    </source>
</evidence>
<comment type="caution">
    <text evidence="2">The sequence shown here is derived from an EMBL/GenBank/DDBJ whole genome shotgun (WGS) entry which is preliminary data.</text>
</comment>
<sequence>MSTSNQETLADLGANERPQMLEKGNYTLWESRFRRFLDNKLEDEELMWNSIEKGPYKRPMIPNPDNSQEEILEPLSKMTEDNKKQYIADVKVINYLLQAIPNDIYNSVAACKKAKDMWERIKRLMLGSDVTSHVRHSHLMDEFDKFAAKKGESLESVYERLTMLVNIMGRNNVRPIPVSINTKFLNCLQPKWSKYVTIVRHNQTGDAVSYDVLYDSLIHFEPRVLVSKTKKDAKNHDPLALLAHSNASSSQSHAHYSYSPQPYYVTHPSSVVDYEDEYQRELQEDSQEDKLTTAMMLLARAITQKFSTPTNKRLHTSSNTSNPAFIQDGRVDIQTKNEDYGGNDNKNAGRHNRNQEFNAGTGNDERNQIV</sequence>
<reference evidence="2" key="1">
    <citation type="journal article" date="2019" name="Sci. Rep.">
        <title>Draft genome of Tanacetum cinerariifolium, the natural source of mosquito coil.</title>
        <authorList>
            <person name="Yamashiro T."/>
            <person name="Shiraishi A."/>
            <person name="Satake H."/>
            <person name="Nakayama K."/>
        </authorList>
    </citation>
    <scope>NUCLEOTIDE SEQUENCE</scope>
</reference>
<gene>
    <name evidence="2" type="ORF">Tci_004029</name>
</gene>
<dbReference type="Pfam" id="PF14223">
    <property type="entry name" value="Retrotran_gag_2"/>
    <property type="match status" value="1"/>
</dbReference>
<dbReference type="PANTHER" id="PTHR34676:SF28">
    <property type="entry name" value="ZINC FINGER, CCHC-TYPE, RIBONUCLEASE H-LIKE DOMAIN, GAG-PRE-INTEGRASE DOMAIN PROTEIN-RELATED"/>
    <property type="match status" value="1"/>
</dbReference>
<evidence type="ECO:0000313" key="2">
    <source>
        <dbReference type="EMBL" id="GEU32051.1"/>
    </source>
</evidence>
<feature type="compositionally biased region" description="Basic and acidic residues" evidence="1">
    <location>
        <begin position="329"/>
        <end position="339"/>
    </location>
</feature>
<feature type="region of interest" description="Disordered" evidence="1">
    <location>
        <begin position="308"/>
        <end position="370"/>
    </location>
</feature>
<evidence type="ECO:0000256" key="1">
    <source>
        <dbReference type="SAM" id="MobiDB-lite"/>
    </source>
</evidence>
<name>A0A6L2J5A5_TANCI</name>